<feature type="binding site" description="covalent" evidence="8">
    <location>
        <position position="221"/>
    </location>
    <ligand>
        <name>heme c</name>
        <dbReference type="ChEBI" id="CHEBI:61717"/>
        <label>2</label>
    </ligand>
</feature>
<protein>
    <submittedName>
        <fullName evidence="11">Cytochrome c peroxidase</fullName>
    </submittedName>
</protein>
<feature type="binding site" description="covalent" evidence="8">
    <location>
        <position position="68"/>
    </location>
    <ligand>
        <name>heme c</name>
        <dbReference type="ChEBI" id="CHEBI:61717"/>
        <label>1</label>
    </ligand>
</feature>
<evidence type="ECO:0000256" key="4">
    <source>
        <dbReference type="ARBA" id="ARBA00022729"/>
    </source>
</evidence>
<evidence type="ECO:0000256" key="7">
    <source>
        <dbReference type="ARBA" id="ARBA00023004"/>
    </source>
</evidence>
<organism evidence="11 12">
    <name type="scientific">Chitinophaga ginsengisegetis</name>
    <dbReference type="NCBI Taxonomy" id="393003"/>
    <lineage>
        <taxon>Bacteria</taxon>
        <taxon>Pseudomonadati</taxon>
        <taxon>Bacteroidota</taxon>
        <taxon>Chitinophagia</taxon>
        <taxon>Chitinophagales</taxon>
        <taxon>Chitinophagaceae</taxon>
        <taxon>Chitinophaga</taxon>
    </lineage>
</organism>
<dbReference type="Proteomes" id="UP000190166">
    <property type="component" value="Unassembled WGS sequence"/>
</dbReference>
<keyword evidence="2 8" id="KW-0349">Heme</keyword>
<evidence type="ECO:0000313" key="12">
    <source>
        <dbReference type="Proteomes" id="UP000190166"/>
    </source>
</evidence>
<sequence>MILFGMMALTFVNGRIPFTGEPYPLEYPASFGNRTNIPADNPLTKEGVYLGRRLFYEKMLSAGNKISCGACHMQQLAFTDGKAFSTGIDGVPTDRNAMSLANLLWVKNFFWDGRASSLEQQALTPLAAPHEMGQLPEISAEKLQRSKVYPGLFHAAFGTQIISGEAIVKALAQFERTLISANSPYDRYLNGQYQPGSAALRGMQLFMTAPAPERQVRGANCGHCHGGPKLYLEVFHNNGLDSIPRDAGREKQTGVAADKGRFRVPTLRNIALTAPYMHDGRFRTLEEVLDHYSDHIRNSASLSPVLRNTSNEAGGASLRLSKQEKKDIIAFLQLLTDSSFITNPAFSNPFN</sequence>
<dbReference type="InterPro" id="IPR009056">
    <property type="entry name" value="Cyt_c-like_dom"/>
</dbReference>
<dbReference type="PANTHER" id="PTHR30600">
    <property type="entry name" value="CYTOCHROME C PEROXIDASE-RELATED"/>
    <property type="match status" value="1"/>
</dbReference>
<evidence type="ECO:0000313" key="11">
    <source>
        <dbReference type="EMBL" id="SKC99743.1"/>
    </source>
</evidence>
<dbReference type="GO" id="GO:0020037">
    <property type="term" value="F:heme binding"/>
    <property type="evidence" value="ECO:0007669"/>
    <property type="project" value="InterPro"/>
</dbReference>
<proteinExistence type="predicted"/>
<dbReference type="Pfam" id="PF03150">
    <property type="entry name" value="CCP_MauG"/>
    <property type="match status" value="1"/>
</dbReference>
<evidence type="ECO:0000256" key="6">
    <source>
        <dbReference type="ARBA" id="ARBA00023002"/>
    </source>
</evidence>
<evidence type="ECO:0000256" key="8">
    <source>
        <dbReference type="PIRSR" id="PIRSR000294-1"/>
    </source>
</evidence>
<evidence type="ECO:0000256" key="3">
    <source>
        <dbReference type="ARBA" id="ARBA00022723"/>
    </source>
</evidence>
<comment type="subcellular location">
    <subcellularLocation>
        <location evidence="1">Periplasm</location>
    </subcellularLocation>
</comment>
<dbReference type="STRING" id="393003.SAMN05660461_1582"/>
<dbReference type="PIRSF" id="PIRSF000294">
    <property type="entry name" value="Cytochrome-c_peroxidase"/>
    <property type="match status" value="1"/>
</dbReference>
<dbReference type="GO" id="GO:0004130">
    <property type="term" value="F:cytochrome-c peroxidase activity"/>
    <property type="evidence" value="ECO:0007669"/>
    <property type="project" value="TreeGrafter"/>
</dbReference>
<dbReference type="InterPro" id="IPR026259">
    <property type="entry name" value="MauG/Cytc_peroxidase"/>
</dbReference>
<feature type="binding site" description="covalent" evidence="8">
    <location>
        <position position="224"/>
    </location>
    <ligand>
        <name>heme c</name>
        <dbReference type="ChEBI" id="CHEBI:61717"/>
        <label>2</label>
    </ligand>
</feature>
<evidence type="ECO:0000256" key="2">
    <source>
        <dbReference type="ARBA" id="ARBA00022617"/>
    </source>
</evidence>
<comment type="cofactor">
    <cofactor evidence="8">
        <name>heme</name>
        <dbReference type="ChEBI" id="CHEBI:30413"/>
    </cofactor>
    <text evidence="8">Binds 2 heme groups.</text>
</comment>
<keyword evidence="6" id="KW-0560">Oxidoreductase</keyword>
<feature type="binding site" description="axial binding residue" evidence="9">
    <location>
        <position position="225"/>
    </location>
    <ligand>
        <name>heme c</name>
        <dbReference type="ChEBI" id="CHEBI:61717"/>
        <label>2</label>
    </ligand>
    <ligandPart>
        <name>Fe</name>
        <dbReference type="ChEBI" id="CHEBI:18248"/>
    </ligandPart>
</feature>
<evidence type="ECO:0000256" key="5">
    <source>
        <dbReference type="ARBA" id="ARBA00022764"/>
    </source>
</evidence>
<accession>A0A1T5NHN1</accession>
<reference evidence="11 12" key="1">
    <citation type="submission" date="2017-02" db="EMBL/GenBank/DDBJ databases">
        <authorList>
            <person name="Peterson S.W."/>
        </authorList>
    </citation>
    <scope>NUCLEOTIDE SEQUENCE [LARGE SCALE GENOMIC DNA]</scope>
    <source>
        <strain evidence="11 12">DSM 18108</strain>
    </source>
</reference>
<evidence type="ECO:0000256" key="9">
    <source>
        <dbReference type="PIRSR" id="PIRSR000294-2"/>
    </source>
</evidence>
<keyword evidence="5" id="KW-0574">Periplasm</keyword>
<dbReference type="InterPro" id="IPR051395">
    <property type="entry name" value="Cytochrome_c_Peroxidase/MauG"/>
</dbReference>
<keyword evidence="3 9" id="KW-0479">Metal-binding</keyword>
<dbReference type="SUPFAM" id="SSF46626">
    <property type="entry name" value="Cytochrome c"/>
    <property type="match status" value="2"/>
</dbReference>
<dbReference type="AlphaFoldDB" id="A0A1T5NHN1"/>
<dbReference type="Gene3D" id="1.10.760.10">
    <property type="entry name" value="Cytochrome c-like domain"/>
    <property type="match status" value="2"/>
</dbReference>
<keyword evidence="4" id="KW-0732">Signal</keyword>
<dbReference type="InterPro" id="IPR036909">
    <property type="entry name" value="Cyt_c-like_dom_sf"/>
</dbReference>
<keyword evidence="7 9" id="KW-0408">Iron</keyword>
<feature type="binding site" description="axial binding residue" evidence="9">
    <location>
        <position position="72"/>
    </location>
    <ligand>
        <name>heme c</name>
        <dbReference type="ChEBI" id="CHEBI:61717"/>
        <label>1</label>
    </ligand>
    <ligandPart>
        <name>Fe</name>
        <dbReference type="ChEBI" id="CHEBI:18248"/>
    </ligandPart>
</feature>
<evidence type="ECO:0000259" key="10">
    <source>
        <dbReference type="PROSITE" id="PS51007"/>
    </source>
</evidence>
<dbReference type="PANTHER" id="PTHR30600:SF10">
    <property type="entry name" value="BLL6722 PROTEIN"/>
    <property type="match status" value="1"/>
</dbReference>
<feature type="binding site" description="covalent" evidence="8">
    <location>
        <position position="71"/>
    </location>
    <ligand>
        <name>heme c</name>
        <dbReference type="ChEBI" id="CHEBI:61717"/>
        <label>1</label>
    </ligand>
</feature>
<name>A0A1T5NHN1_9BACT</name>
<dbReference type="GO" id="GO:0042597">
    <property type="term" value="C:periplasmic space"/>
    <property type="evidence" value="ECO:0007669"/>
    <property type="project" value="UniProtKB-SubCell"/>
</dbReference>
<comment type="PTM">
    <text evidence="8">Binds 2 heme groups per subunit.</text>
</comment>
<dbReference type="InterPro" id="IPR004852">
    <property type="entry name" value="Di-haem_cyt_c_peroxidsae"/>
</dbReference>
<keyword evidence="12" id="KW-1185">Reference proteome</keyword>
<dbReference type="EMBL" id="FUZZ01000001">
    <property type="protein sequence ID" value="SKC99743.1"/>
    <property type="molecule type" value="Genomic_DNA"/>
</dbReference>
<dbReference type="PROSITE" id="PS51007">
    <property type="entry name" value="CYTC"/>
    <property type="match status" value="1"/>
</dbReference>
<keyword evidence="11" id="KW-0575">Peroxidase</keyword>
<feature type="domain" description="Cytochrome c" evidence="10">
    <location>
        <begin position="197"/>
        <end position="336"/>
    </location>
</feature>
<dbReference type="GO" id="GO:0046872">
    <property type="term" value="F:metal ion binding"/>
    <property type="evidence" value="ECO:0007669"/>
    <property type="project" value="UniProtKB-KW"/>
</dbReference>
<dbReference type="GO" id="GO:0009055">
    <property type="term" value="F:electron transfer activity"/>
    <property type="evidence" value="ECO:0007669"/>
    <property type="project" value="InterPro"/>
</dbReference>
<gene>
    <name evidence="11" type="ORF">SAMN05660461_1582</name>
</gene>
<evidence type="ECO:0000256" key="1">
    <source>
        <dbReference type="ARBA" id="ARBA00004418"/>
    </source>
</evidence>